<reference evidence="1" key="1">
    <citation type="submission" date="2022-03" db="EMBL/GenBank/DDBJ databases">
        <title>De novo assembled genomes of Belliella spp. (Cyclobacteriaceae) strains.</title>
        <authorList>
            <person name="Szabo A."/>
            <person name="Korponai K."/>
            <person name="Felfoldi T."/>
        </authorList>
    </citation>
    <scope>NUCLEOTIDE SEQUENCE</scope>
    <source>
        <strain evidence="1">DSM 107340</strain>
    </source>
</reference>
<dbReference type="EMBL" id="JAKZGS010000003">
    <property type="protein sequence ID" value="MCH7397510.1"/>
    <property type="molecule type" value="Genomic_DNA"/>
</dbReference>
<organism evidence="1 2">
    <name type="scientific">Belliella calami</name>
    <dbReference type="NCBI Taxonomy" id="2923436"/>
    <lineage>
        <taxon>Bacteria</taxon>
        <taxon>Pseudomonadati</taxon>
        <taxon>Bacteroidota</taxon>
        <taxon>Cytophagia</taxon>
        <taxon>Cytophagales</taxon>
        <taxon>Cyclobacteriaceae</taxon>
        <taxon>Belliella</taxon>
    </lineage>
</organism>
<sequence length="179" mass="20928">MRKILAILLLSVFALYHFGYYGFYYTFSFQLESLWTEKIFDTDEIEEEIMEIPISVPYMADQDEFQTTNTTFEKDGQNYRAVKQRYANDTLQVIYVPDTAKNKLDSVVKKWIASLVSDEIPSENGNSLLSKIFIKDYTKPNQEFVVPLVLEEERKYIGFIFSTYNDLNLSNHTPPPELV</sequence>
<comment type="caution">
    <text evidence="1">The sequence shown here is derived from an EMBL/GenBank/DDBJ whole genome shotgun (WGS) entry which is preliminary data.</text>
</comment>
<name>A0ABS9UMU3_9BACT</name>
<protein>
    <submittedName>
        <fullName evidence="1">Uncharacterized protein</fullName>
    </submittedName>
</protein>
<keyword evidence="2" id="KW-1185">Reference proteome</keyword>
<evidence type="ECO:0000313" key="1">
    <source>
        <dbReference type="EMBL" id="MCH7397510.1"/>
    </source>
</evidence>
<proteinExistence type="predicted"/>
<gene>
    <name evidence="1" type="ORF">MM236_05900</name>
</gene>
<accession>A0ABS9UMU3</accession>
<evidence type="ECO:0000313" key="2">
    <source>
        <dbReference type="Proteomes" id="UP001165488"/>
    </source>
</evidence>
<dbReference type="Proteomes" id="UP001165488">
    <property type="component" value="Unassembled WGS sequence"/>
</dbReference>
<dbReference type="RefSeq" id="WP_241274019.1">
    <property type="nucleotide sequence ID" value="NZ_JAKZGS010000003.1"/>
</dbReference>